<dbReference type="Proteomes" id="UP001054252">
    <property type="component" value="Unassembled WGS sequence"/>
</dbReference>
<evidence type="ECO:0000313" key="1">
    <source>
        <dbReference type="EMBL" id="GKU92988.1"/>
    </source>
</evidence>
<sequence>MALGLRICLTLLPDRMQTRILLIHQASLLIQASRLSSGLMQ</sequence>
<dbReference type="EMBL" id="BPVZ01000006">
    <property type="protein sequence ID" value="GKU92988.1"/>
    <property type="molecule type" value="Genomic_DNA"/>
</dbReference>
<proteinExistence type="predicted"/>
<organism evidence="1 2">
    <name type="scientific">Rubroshorea leprosula</name>
    <dbReference type="NCBI Taxonomy" id="152421"/>
    <lineage>
        <taxon>Eukaryota</taxon>
        <taxon>Viridiplantae</taxon>
        <taxon>Streptophyta</taxon>
        <taxon>Embryophyta</taxon>
        <taxon>Tracheophyta</taxon>
        <taxon>Spermatophyta</taxon>
        <taxon>Magnoliopsida</taxon>
        <taxon>eudicotyledons</taxon>
        <taxon>Gunneridae</taxon>
        <taxon>Pentapetalae</taxon>
        <taxon>rosids</taxon>
        <taxon>malvids</taxon>
        <taxon>Malvales</taxon>
        <taxon>Dipterocarpaceae</taxon>
        <taxon>Rubroshorea</taxon>
    </lineage>
</organism>
<name>A0AAV5HW57_9ROSI</name>
<reference evidence="1 2" key="1">
    <citation type="journal article" date="2021" name="Commun. Biol.">
        <title>The genome of Shorea leprosula (Dipterocarpaceae) highlights the ecological relevance of drought in aseasonal tropical rainforests.</title>
        <authorList>
            <person name="Ng K.K.S."/>
            <person name="Kobayashi M.J."/>
            <person name="Fawcett J.A."/>
            <person name="Hatakeyama M."/>
            <person name="Paape T."/>
            <person name="Ng C.H."/>
            <person name="Ang C.C."/>
            <person name="Tnah L.H."/>
            <person name="Lee C.T."/>
            <person name="Nishiyama T."/>
            <person name="Sese J."/>
            <person name="O'Brien M.J."/>
            <person name="Copetti D."/>
            <person name="Mohd Noor M.I."/>
            <person name="Ong R.C."/>
            <person name="Putra M."/>
            <person name="Sireger I.Z."/>
            <person name="Indrioko S."/>
            <person name="Kosugi Y."/>
            <person name="Izuno A."/>
            <person name="Isagi Y."/>
            <person name="Lee S.L."/>
            <person name="Shimizu K.K."/>
        </authorList>
    </citation>
    <scope>NUCLEOTIDE SEQUENCE [LARGE SCALE GENOMIC DNA]</scope>
    <source>
        <strain evidence="1">214</strain>
    </source>
</reference>
<protein>
    <submittedName>
        <fullName evidence="1">Uncharacterized protein</fullName>
    </submittedName>
</protein>
<comment type="caution">
    <text evidence="1">The sequence shown here is derived from an EMBL/GenBank/DDBJ whole genome shotgun (WGS) entry which is preliminary data.</text>
</comment>
<dbReference type="AlphaFoldDB" id="A0AAV5HW57"/>
<gene>
    <name evidence="1" type="ORF">SLEP1_g6636</name>
</gene>
<keyword evidence="2" id="KW-1185">Reference proteome</keyword>
<accession>A0AAV5HW57</accession>
<evidence type="ECO:0000313" key="2">
    <source>
        <dbReference type="Proteomes" id="UP001054252"/>
    </source>
</evidence>